<comment type="similarity">
    <text evidence="2 7">Belongs to the ExbD/TolR family.</text>
</comment>
<keyword evidence="5 8" id="KW-1133">Transmembrane helix</keyword>
<accession>A0A2M9G418</accession>
<dbReference type="GO" id="GO:0005886">
    <property type="term" value="C:plasma membrane"/>
    <property type="evidence" value="ECO:0007669"/>
    <property type="project" value="UniProtKB-SubCell"/>
</dbReference>
<dbReference type="InterPro" id="IPR003400">
    <property type="entry name" value="ExbD"/>
</dbReference>
<dbReference type="PANTHER" id="PTHR30558:SF7">
    <property type="entry name" value="TOL-PAL SYSTEM PROTEIN TOLR"/>
    <property type="match status" value="1"/>
</dbReference>
<evidence type="ECO:0000313" key="9">
    <source>
        <dbReference type="EMBL" id="PJK29353.1"/>
    </source>
</evidence>
<evidence type="ECO:0000256" key="3">
    <source>
        <dbReference type="ARBA" id="ARBA00022475"/>
    </source>
</evidence>
<keyword evidence="6 8" id="KW-0472">Membrane</keyword>
<proteinExistence type="inferred from homology"/>
<keyword evidence="7" id="KW-0813">Transport</keyword>
<organism evidence="10 12">
    <name type="scientific">Minwuia thermotolerans</name>
    <dbReference type="NCBI Taxonomy" id="2056226"/>
    <lineage>
        <taxon>Bacteria</taxon>
        <taxon>Pseudomonadati</taxon>
        <taxon>Pseudomonadota</taxon>
        <taxon>Alphaproteobacteria</taxon>
        <taxon>Minwuiales</taxon>
        <taxon>Minwuiaceae</taxon>
        <taxon>Minwuia</taxon>
    </lineage>
</organism>
<evidence type="ECO:0000313" key="10">
    <source>
        <dbReference type="EMBL" id="PJK30462.1"/>
    </source>
</evidence>
<comment type="subcellular location">
    <subcellularLocation>
        <location evidence="1">Cell membrane</location>
        <topology evidence="1">Single-pass membrane protein</topology>
    </subcellularLocation>
    <subcellularLocation>
        <location evidence="7">Cell membrane</location>
        <topology evidence="7">Single-pass type II membrane protein</topology>
    </subcellularLocation>
</comment>
<keyword evidence="12" id="KW-1185">Reference proteome</keyword>
<dbReference type="GO" id="GO:0015031">
    <property type="term" value="P:protein transport"/>
    <property type="evidence" value="ECO:0007669"/>
    <property type="project" value="UniProtKB-KW"/>
</dbReference>
<dbReference type="EMBL" id="PHIG01000033">
    <property type="protein sequence ID" value="PJK29353.1"/>
    <property type="molecule type" value="Genomic_DNA"/>
</dbReference>
<dbReference type="OrthoDB" id="9798629at2"/>
<dbReference type="Pfam" id="PF02472">
    <property type="entry name" value="ExbD"/>
    <property type="match status" value="1"/>
</dbReference>
<sequence>MAIQVHGGRFRRKRFTPMSEINVTPFVDVMLVLLVVFMIAAPLLSVGVPVELPRAVAPNLQGLDEPLAVTIDEEGKIYLQEKEIELGDLVPALIAITNGNQERRIFVRGDRTIAYGRVIEAMGAINAAGFTRVALVAQAPARVGE</sequence>
<keyword evidence="4 7" id="KW-0812">Transmembrane</keyword>
<dbReference type="AlphaFoldDB" id="A0A2M9G418"/>
<dbReference type="GO" id="GO:0022857">
    <property type="term" value="F:transmembrane transporter activity"/>
    <property type="evidence" value="ECO:0007669"/>
    <property type="project" value="InterPro"/>
</dbReference>
<protein>
    <submittedName>
        <fullName evidence="10">Protein TolR</fullName>
    </submittedName>
</protein>
<reference evidence="10 12" key="1">
    <citation type="submission" date="2017-11" db="EMBL/GenBank/DDBJ databases">
        <title>Draft genome sequence of Rhizobiales bacterium SY3-13.</title>
        <authorList>
            <person name="Sun C."/>
        </authorList>
    </citation>
    <scope>NUCLEOTIDE SEQUENCE [LARGE SCALE GENOMIC DNA]</scope>
    <source>
        <strain evidence="10 12">SY3-13</strain>
    </source>
</reference>
<evidence type="ECO:0000256" key="2">
    <source>
        <dbReference type="ARBA" id="ARBA00005811"/>
    </source>
</evidence>
<evidence type="ECO:0000313" key="11">
    <source>
        <dbReference type="EMBL" id="PJK30685.1"/>
    </source>
</evidence>
<evidence type="ECO:0000256" key="8">
    <source>
        <dbReference type="SAM" id="Phobius"/>
    </source>
</evidence>
<dbReference type="Proteomes" id="UP000229498">
    <property type="component" value="Unassembled WGS sequence"/>
</dbReference>
<evidence type="ECO:0000256" key="6">
    <source>
        <dbReference type="ARBA" id="ARBA00023136"/>
    </source>
</evidence>
<evidence type="ECO:0000256" key="5">
    <source>
        <dbReference type="ARBA" id="ARBA00022989"/>
    </source>
</evidence>
<dbReference type="Gene3D" id="3.30.420.270">
    <property type="match status" value="1"/>
</dbReference>
<keyword evidence="3" id="KW-1003">Cell membrane</keyword>
<dbReference type="EMBL" id="PHIG01000018">
    <property type="protein sequence ID" value="PJK30685.1"/>
    <property type="molecule type" value="Genomic_DNA"/>
</dbReference>
<evidence type="ECO:0000256" key="1">
    <source>
        <dbReference type="ARBA" id="ARBA00004162"/>
    </source>
</evidence>
<comment type="caution">
    <text evidence="10">The sequence shown here is derived from an EMBL/GenBank/DDBJ whole genome shotgun (WGS) entry which is preliminary data.</text>
</comment>
<dbReference type="PANTHER" id="PTHR30558">
    <property type="entry name" value="EXBD MEMBRANE COMPONENT OF PMF-DRIVEN MACROMOLECULE IMPORT SYSTEM"/>
    <property type="match status" value="1"/>
</dbReference>
<evidence type="ECO:0000256" key="4">
    <source>
        <dbReference type="ARBA" id="ARBA00022692"/>
    </source>
</evidence>
<dbReference type="RefSeq" id="WP_109792104.1">
    <property type="nucleotide sequence ID" value="NZ_PHIG01000018.1"/>
</dbReference>
<name>A0A2M9G418_9PROT</name>
<dbReference type="EMBL" id="PHIG01000025">
    <property type="protein sequence ID" value="PJK30462.1"/>
    <property type="molecule type" value="Genomic_DNA"/>
</dbReference>
<feature type="transmembrane region" description="Helical" evidence="8">
    <location>
        <begin position="21"/>
        <end position="44"/>
    </location>
</feature>
<evidence type="ECO:0000256" key="7">
    <source>
        <dbReference type="RuleBase" id="RU003879"/>
    </source>
</evidence>
<gene>
    <name evidence="11" type="ORF">CVT23_04765</name>
    <name evidence="10" type="ORF">CVT23_05815</name>
    <name evidence="9" type="ORF">CVT23_12180</name>
</gene>
<evidence type="ECO:0000313" key="12">
    <source>
        <dbReference type="Proteomes" id="UP000229498"/>
    </source>
</evidence>
<keyword evidence="7" id="KW-0653">Protein transport</keyword>